<keyword evidence="9 13" id="KW-1133">Transmembrane helix</keyword>
<dbReference type="SUPFAM" id="SSF55874">
    <property type="entry name" value="ATPase domain of HSP90 chaperone/DNA topoisomerase II/histidine kinase"/>
    <property type="match status" value="1"/>
</dbReference>
<dbReference type="PROSITE" id="PS50283">
    <property type="entry name" value="NA_SOLUT_SYMP_3"/>
    <property type="match status" value="1"/>
</dbReference>
<dbReference type="InterPro" id="IPR003661">
    <property type="entry name" value="HisK_dim/P_dom"/>
</dbReference>
<dbReference type="GO" id="GO:0005886">
    <property type="term" value="C:plasma membrane"/>
    <property type="evidence" value="ECO:0007669"/>
    <property type="project" value="TreeGrafter"/>
</dbReference>
<reference evidence="16 17" key="1">
    <citation type="submission" date="2015-04" db="EMBL/GenBank/DDBJ databases">
        <title>Genome sequence of aromatic hydrocarbons-degrading Sphingobium chungbukense DJ77.</title>
        <authorList>
            <person name="Kim Y.-C."/>
            <person name="Chae J.-C."/>
        </authorList>
    </citation>
    <scope>NUCLEOTIDE SEQUENCE [LARGE SCALE GENOMIC DNA]</scope>
    <source>
        <strain evidence="16 17">DJ77</strain>
    </source>
</reference>
<evidence type="ECO:0000256" key="7">
    <source>
        <dbReference type="ARBA" id="ARBA00022692"/>
    </source>
</evidence>
<dbReference type="SUPFAM" id="SSF47384">
    <property type="entry name" value="Homodimeric domain of signal transducing histidine kinase"/>
    <property type="match status" value="1"/>
</dbReference>
<evidence type="ECO:0000256" key="5">
    <source>
        <dbReference type="ARBA" id="ARBA00022553"/>
    </source>
</evidence>
<dbReference type="InterPro" id="IPR038377">
    <property type="entry name" value="Na/Glc_symporter_sf"/>
</dbReference>
<keyword evidence="7 13" id="KW-0812">Transmembrane</keyword>
<feature type="transmembrane region" description="Helical" evidence="13">
    <location>
        <begin position="403"/>
        <end position="425"/>
    </location>
</feature>
<feature type="transmembrane region" description="Helical" evidence="13">
    <location>
        <begin position="184"/>
        <end position="210"/>
    </location>
</feature>
<dbReference type="SUPFAM" id="SSF52172">
    <property type="entry name" value="CheY-like"/>
    <property type="match status" value="1"/>
</dbReference>
<feature type="transmembrane region" description="Helical" evidence="13">
    <location>
        <begin position="154"/>
        <end position="172"/>
    </location>
</feature>
<dbReference type="InterPro" id="IPR001734">
    <property type="entry name" value="Na/solute_symporter"/>
</dbReference>
<evidence type="ECO:0000256" key="3">
    <source>
        <dbReference type="ARBA" id="ARBA00006434"/>
    </source>
</evidence>
<keyword evidence="8 16" id="KW-0418">Kinase</keyword>
<dbReference type="CDD" id="cd00156">
    <property type="entry name" value="REC"/>
    <property type="match status" value="1"/>
</dbReference>
<dbReference type="SUPFAM" id="SSF55785">
    <property type="entry name" value="PYP-like sensor domain (PAS domain)"/>
    <property type="match status" value="1"/>
</dbReference>
<evidence type="ECO:0000256" key="13">
    <source>
        <dbReference type="SAM" id="Phobius"/>
    </source>
</evidence>
<dbReference type="InterPro" id="IPR003594">
    <property type="entry name" value="HATPase_dom"/>
</dbReference>
<feature type="transmembrane region" description="Helical" evidence="13">
    <location>
        <begin position="67"/>
        <end position="87"/>
    </location>
</feature>
<dbReference type="Pfam" id="PF12860">
    <property type="entry name" value="PAS_7"/>
    <property type="match status" value="1"/>
</dbReference>
<dbReference type="InterPro" id="IPR036097">
    <property type="entry name" value="HisK_dim/P_sf"/>
</dbReference>
<feature type="domain" description="Histidine kinase" evidence="14">
    <location>
        <begin position="765"/>
        <end position="974"/>
    </location>
</feature>
<dbReference type="InterPro" id="IPR000014">
    <property type="entry name" value="PAS"/>
</dbReference>
<keyword evidence="10 13" id="KW-0472">Membrane</keyword>
<dbReference type="InterPro" id="IPR011006">
    <property type="entry name" value="CheY-like_superfamily"/>
</dbReference>
<dbReference type="PANTHER" id="PTHR43047:SF9">
    <property type="entry name" value="HISTIDINE KINASE"/>
    <property type="match status" value="1"/>
</dbReference>
<evidence type="ECO:0000313" key="17">
    <source>
        <dbReference type="Proteomes" id="UP000033874"/>
    </source>
</evidence>
<dbReference type="InterPro" id="IPR035965">
    <property type="entry name" value="PAS-like_dom_sf"/>
</dbReference>
<feature type="domain" description="Response regulatory" evidence="15">
    <location>
        <begin position="996"/>
        <end position="1108"/>
    </location>
</feature>
<dbReference type="Gene3D" id="3.30.450.20">
    <property type="entry name" value="PAS domain"/>
    <property type="match status" value="1"/>
</dbReference>
<evidence type="ECO:0000259" key="14">
    <source>
        <dbReference type="PROSITE" id="PS50109"/>
    </source>
</evidence>
<dbReference type="STRING" id="56193.YP76_13635"/>
<evidence type="ECO:0000256" key="12">
    <source>
        <dbReference type="SAM" id="Coils"/>
    </source>
</evidence>
<dbReference type="EMBL" id="LBIC01000006">
    <property type="protein sequence ID" value="KKW91453.1"/>
    <property type="molecule type" value="Genomic_DNA"/>
</dbReference>
<dbReference type="Pfam" id="PF00512">
    <property type="entry name" value="HisKA"/>
    <property type="match status" value="1"/>
</dbReference>
<dbReference type="EC" id="2.7.13.3" evidence="4"/>
<sequence>MSLLSAALLALAIVLLLFGIATVVERRGGLPLGRYDLRHGAYALALGVYCSSWTFYGAVGSAVRDGWHYLPIYLAPICLLIVAPRFLRRLAEAVAQEQATTVSDFIAARFGHDVVVARLVTVIALLGTVPYVALQFRSIGAAISIVTGRPVATLAMLTAAWLLSLFAMLFGARRFELAGRSEGLVYAIGIESLLKIIALTTVAVFALVLLGQADATGLTRGIAILSANFRPERLSIEVGIIFLISLMAVVVLPRQFYMGLVEAREPGDLVGARWGLAAYLGAMAVMVLPVALAGASLLHNAQPDLYMLQLPEMKGQGIILALALLGGIAAAASMVVVDSTALATMVSNDLLFPTLLARENGAEAGAGTLGRRMLLVRRFSIVAIIAAALAWALLVSAEQSLASIGLVAFAAMAQFTPHLVLATYAPGRDALAARASLAVGLIIWFYTLALPPILPSAGLAALAGSALDPLRLFGIGAASPLVHGVAWSLGANLLVFALVAARKVKAPVLPRLGSQRPITDLAELAQLAASFIGEEEAAREFPAAARGTPIDRRSAQRARTLIARVVGASSARALVTSALAGGQISLSDVTRLLGERGQSLRFSRELLAATFEHIDAGISVVDADMNLIAWNSQYLDLFDFPPGFLRVGVPIAELIRYNGRLGDFGTEDIEFHVRKRLRHMRRGLPHSFERRRKDGRVIKTIGGPMPGGGYVTSFIDITEDARIRDELGRTLAELETRVADRTRELSDTNSRLAEATRDKTRFLAAASHDLLQPLHAARLFTAALQREVDGTPHMLANRIEGAIIAAEALLRALLDISKLDAGGVEPKPEPIDLRPFLTSLADGFAPMAKEKGLRLRTGPLSGHLDTDPGLLRSVLQNFVSNALRYTQHGGVLIGVRRKGGMVRIDIVDTGIGIAADQIEAIFGEFTRLGALDVDGLGLGLALSRRIVRLIGGSIEVHSVPGKGSRFSLLMPAGTGQAAPESAPILEVPIPKERNLAVLVVDDDPMIVAATQALLSSLGHRTMTAGDGETARHLAHEADAALVDFQLGADEDGLALIAALRREHPGLPAALVTAEDEANLAPRAAMLDIAFIAKPAAPEAISAFLARVSG</sequence>
<gene>
    <name evidence="16" type="ORF">YP76_13635</name>
</gene>
<dbReference type="Pfam" id="PF00072">
    <property type="entry name" value="Response_reg"/>
    <property type="match status" value="1"/>
</dbReference>
<evidence type="ECO:0000256" key="9">
    <source>
        <dbReference type="ARBA" id="ARBA00022989"/>
    </source>
</evidence>
<dbReference type="SMART" id="SM00091">
    <property type="entry name" value="PAS"/>
    <property type="match status" value="1"/>
</dbReference>
<dbReference type="CDD" id="cd00082">
    <property type="entry name" value="HisKA"/>
    <property type="match status" value="1"/>
</dbReference>
<dbReference type="Gene3D" id="3.30.565.10">
    <property type="entry name" value="Histidine kinase-like ATPase, C-terminal domain"/>
    <property type="match status" value="1"/>
</dbReference>
<dbReference type="InterPro" id="IPR005467">
    <property type="entry name" value="His_kinase_dom"/>
</dbReference>
<dbReference type="InterPro" id="IPR001789">
    <property type="entry name" value="Sig_transdc_resp-reg_receiver"/>
</dbReference>
<dbReference type="PROSITE" id="PS50109">
    <property type="entry name" value="HIS_KIN"/>
    <property type="match status" value="1"/>
</dbReference>
<comment type="catalytic activity">
    <reaction evidence="1">
        <text>ATP + protein L-histidine = ADP + protein N-phospho-L-histidine.</text>
        <dbReference type="EC" id="2.7.13.3"/>
    </reaction>
</comment>
<dbReference type="Pfam" id="PF02518">
    <property type="entry name" value="HATPase_c"/>
    <property type="match status" value="1"/>
</dbReference>
<feature type="modified residue" description="4-aspartylphosphate" evidence="11">
    <location>
        <position position="1043"/>
    </location>
</feature>
<evidence type="ECO:0000256" key="4">
    <source>
        <dbReference type="ARBA" id="ARBA00012438"/>
    </source>
</evidence>
<dbReference type="SMART" id="SM00448">
    <property type="entry name" value="REC"/>
    <property type="match status" value="1"/>
</dbReference>
<evidence type="ECO:0000259" key="15">
    <source>
        <dbReference type="PROSITE" id="PS50110"/>
    </source>
</evidence>
<feature type="transmembrane region" description="Helical" evidence="13">
    <location>
        <begin position="379"/>
        <end position="397"/>
    </location>
</feature>
<dbReference type="GO" id="GO:0000155">
    <property type="term" value="F:phosphorelay sensor kinase activity"/>
    <property type="evidence" value="ECO:0007669"/>
    <property type="project" value="InterPro"/>
</dbReference>
<dbReference type="PROSITE" id="PS50110">
    <property type="entry name" value="RESPONSE_REGULATORY"/>
    <property type="match status" value="1"/>
</dbReference>
<evidence type="ECO:0000256" key="8">
    <source>
        <dbReference type="ARBA" id="ARBA00022777"/>
    </source>
</evidence>
<proteinExistence type="inferred from homology"/>
<dbReference type="Gene3D" id="3.40.50.2300">
    <property type="match status" value="1"/>
</dbReference>
<keyword evidence="5 11" id="KW-0597">Phosphoprotein</keyword>
<dbReference type="RefSeq" id="WP_046764182.1">
    <property type="nucleotide sequence ID" value="NZ_LBIC01000006.1"/>
</dbReference>
<dbReference type="SMART" id="SM00387">
    <property type="entry name" value="HATPase_c"/>
    <property type="match status" value="1"/>
</dbReference>
<feature type="transmembrane region" description="Helical" evidence="13">
    <location>
        <begin position="437"/>
        <end position="461"/>
    </location>
</feature>
<evidence type="ECO:0000313" key="16">
    <source>
        <dbReference type="EMBL" id="KKW91453.1"/>
    </source>
</evidence>
<accession>A0A0M3AND8</accession>
<feature type="transmembrane region" description="Helical" evidence="13">
    <location>
        <begin position="318"/>
        <end position="337"/>
    </location>
</feature>
<keyword evidence="6" id="KW-0808">Transferase</keyword>
<protein>
    <recommendedName>
        <fullName evidence="4">histidine kinase</fullName>
        <ecNumber evidence="4">2.7.13.3</ecNumber>
    </recommendedName>
</protein>
<keyword evidence="12" id="KW-0175">Coiled coil</keyword>
<dbReference type="GO" id="GO:0022857">
    <property type="term" value="F:transmembrane transporter activity"/>
    <property type="evidence" value="ECO:0007669"/>
    <property type="project" value="InterPro"/>
</dbReference>
<comment type="similarity">
    <text evidence="3">Belongs to the sodium:solute symporter (SSF) (TC 2.A.21) family.</text>
</comment>
<organism evidence="16 17">
    <name type="scientific">Sphingobium chungbukense</name>
    <dbReference type="NCBI Taxonomy" id="56193"/>
    <lineage>
        <taxon>Bacteria</taxon>
        <taxon>Pseudomonadati</taxon>
        <taxon>Pseudomonadota</taxon>
        <taxon>Alphaproteobacteria</taxon>
        <taxon>Sphingomonadales</taxon>
        <taxon>Sphingomonadaceae</taxon>
        <taxon>Sphingobium</taxon>
    </lineage>
</organism>
<evidence type="ECO:0000256" key="10">
    <source>
        <dbReference type="ARBA" id="ARBA00023136"/>
    </source>
</evidence>
<dbReference type="Proteomes" id="UP000033874">
    <property type="component" value="Unassembled WGS sequence"/>
</dbReference>
<dbReference type="AlphaFoldDB" id="A0A0M3AND8"/>
<dbReference type="CDD" id="cd00130">
    <property type="entry name" value="PAS"/>
    <property type="match status" value="1"/>
</dbReference>
<dbReference type="PANTHER" id="PTHR43047">
    <property type="entry name" value="TWO-COMPONENT HISTIDINE PROTEIN KINASE"/>
    <property type="match status" value="1"/>
</dbReference>
<feature type="transmembrane region" description="Helical" evidence="13">
    <location>
        <begin position="115"/>
        <end position="134"/>
    </location>
</feature>
<name>A0A0M3AND8_9SPHN</name>
<comment type="subcellular location">
    <subcellularLocation>
        <location evidence="2">Membrane</location>
        <topology evidence="2">Multi-pass membrane protein</topology>
    </subcellularLocation>
</comment>
<dbReference type="InterPro" id="IPR036890">
    <property type="entry name" value="HATPase_C_sf"/>
</dbReference>
<comment type="caution">
    <text evidence="16">The sequence shown here is derived from an EMBL/GenBank/DDBJ whole genome shotgun (WGS) entry which is preliminary data.</text>
</comment>
<feature type="transmembrane region" description="Helical" evidence="13">
    <location>
        <begin position="481"/>
        <end position="501"/>
    </location>
</feature>
<evidence type="ECO:0000256" key="1">
    <source>
        <dbReference type="ARBA" id="ARBA00000085"/>
    </source>
</evidence>
<keyword evidence="17" id="KW-1185">Reference proteome</keyword>
<dbReference type="PATRIC" id="fig|56193.3.peg.2842"/>
<feature type="transmembrane region" description="Helical" evidence="13">
    <location>
        <begin position="234"/>
        <end position="253"/>
    </location>
</feature>
<dbReference type="InterPro" id="IPR004358">
    <property type="entry name" value="Sig_transdc_His_kin-like_C"/>
</dbReference>
<evidence type="ECO:0000256" key="11">
    <source>
        <dbReference type="PROSITE-ProRule" id="PRU00169"/>
    </source>
</evidence>
<feature type="coiled-coil region" evidence="12">
    <location>
        <begin position="724"/>
        <end position="751"/>
    </location>
</feature>
<dbReference type="SMART" id="SM00388">
    <property type="entry name" value="HisKA"/>
    <property type="match status" value="1"/>
</dbReference>
<dbReference type="PRINTS" id="PR00344">
    <property type="entry name" value="BCTRLSENSOR"/>
</dbReference>
<evidence type="ECO:0000256" key="2">
    <source>
        <dbReference type="ARBA" id="ARBA00004141"/>
    </source>
</evidence>
<dbReference type="Gene3D" id="1.10.287.130">
    <property type="match status" value="1"/>
</dbReference>
<dbReference type="Gene3D" id="1.20.1730.10">
    <property type="entry name" value="Sodium/glucose cotransporter"/>
    <property type="match status" value="1"/>
</dbReference>
<dbReference type="GO" id="GO:0009927">
    <property type="term" value="F:histidine phosphotransfer kinase activity"/>
    <property type="evidence" value="ECO:0007669"/>
    <property type="project" value="TreeGrafter"/>
</dbReference>
<feature type="transmembrane region" description="Helical" evidence="13">
    <location>
        <begin position="274"/>
        <end position="298"/>
    </location>
</feature>
<evidence type="ECO:0000256" key="6">
    <source>
        <dbReference type="ARBA" id="ARBA00022679"/>
    </source>
</evidence>